<accession>A0ABW6AFI4</accession>
<feature type="domain" description="FecR protein" evidence="2">
    <location>
        <begin position="120"/>
        <end position="215"/>
    </location>
</feature>
<keyword evidence="1" id="KW-0472">Membrane</keyword>
<evidence type="ECO:0000313" key="4">
    <source>
        <dbReference type="EMBL" id="MFD2934186.1"/>
    </source>
</evidence>
<dbReference type="Gene3D" id="3.55.50.30">
    <property type="match status" value="1"/>
</dbReference>
<keyword evidence="1" id="KW-0812">Transmembrane</keyword>
<dbReference type="RefSeq" id="WP_381499613.1">
    <property type="nucleotide sequence ID" value="NZ_JBHUOM010000002.1"/>
</dbReference>
<organism evidence="4 5">
    <name type="scientific">Spirosoma flavum</name>
    <dbReference type="NCBI Taxonomy" id="2048557"/>
    <lineage>
        <taxon>Bacteria</taxon>
        <taxon>Pseudomonadati</taxon>
        <taxon>Bacteroidota</taxon>
        <taxon>Cytophagia</taxon>
        <taxon>Cytophagales</taxon>
        <taxon>Cytophagaceae</taxon>
        <taxon>Spirosoma</taxon>
    </lineage>
</organism>
<dbReference type="InterPro" id="IPR032508">
    <property type="entry name" value="FecR_C"/>
</dbReference>
<dbReference type="EMBL" id="JBHUOM010000002">
    <property type="protein sequence ID" value="MFD2934186.1"/>
    <property type="molecule type" value="Genomic_DNA"/>
</dbReference>
<name>A0ABW6AFI4_9BACT</name>
<keyword evidence="1" id="KW-1133">Transmembrane helix</keyword>
<dbReference type="Proteomes" id="UP001597512">
    <property type="component" value="Unassembled WGS sequence"/>
</dbReference>
<dbReference type="Gene3D" id="2.60.120.1440">
    <property type="match status" value="1"/>
</dbReference>
<feature type="transmembrane region" description="Helical" evidence="1">
    <location>
        <begin position="95"/>
        <end position="112"/>
    </location>
</feature>
<dbReference type="InterPro" id="IPR012373">
    <property type="entry name" value="Ferrdict_sens_TM"/>
</dbReference>
<sequence length="333" mass="37725">MNQAITKEMLIEHFAGRTTALQRTMIADWLQQPANQTQYVAWLDEWERHHLQYLANDDAALHTLMNRIDTWEQQQPTSVESRQGRIRPLPTDPRWLVAAAVILCLLVGLYSGQRQLLYRTIETAFGETRRLTLPDGSRVTLNAHSTLRIPRFGFGNKTRAVWLTGEAAFAISHTATHQRFIVNTDRGVEVVVLGTEFNIYDRPGGTKVVLSKGAIQLNYSSPAKPVRQLKLTPGDFVNIDPSGQLTQNHTTQPNVSTAWCDHRFVFNSTPVREIADLLRDTYNLRVVLKNQQVASRTVTGSFQANNADEFLQVVAGLLEINYKQHENTVTFFD</sequence>
<proteinExistence type="predicted"/>
<evidence type="ECO:0000259" key="2">
    <source>
        <dbReference type="Pfam" id="PF04773"/>
    </source>
</evidence>
<dbReference type="Pfam" id="PF04773">
    <property type="entry name" value="FecR"/>
    <property type="match status" value="1"/>
</dbReference>
<dbReference type="InterPro" id="IPR006860">
    <property type="entry name" value="FecR"/>
</dbReference>
<reference evidence="5" key="1">
    <citation type="journal article" date="2019" name="Int. J. Syst. Evol. Microbiol.">
        <title>The Global Catalogue of Microorganisms (GCM) 10K type strain sequencing project: providing services to taxonomists for standard genome sequencing and annotation.</title>
        <authorList>
            <consortium name="The Broad Institute Genomics Platform"/>
            <consortium name="The Broad Institute Genome Sequencing Center for Infectious Disease"/>
            <person name="Wu L."/>
            <person name="Ma J."/>
        </authorList>
    </citation>
    <scope>NUCLEOTIDE SEQUENCE [LARGE SCALE GENOMIC DNA]</scope>
    <source>
        <strain evidence="5">KCTC 52490</strain>
    </source>
</reference>
<evidence type="ECO:0000256" key="1">
    <source>
        <dbReference type="SAM" id="Phobius"/>
    </source>
</evidence>
<keyword evidence="5" id="KW-1185">Reference proteome</keyword>
<dbReference type="PANTHER" id="PTHR30273:SF2">
    <property type="entry name" value="PROTEIN FECR"/>
    <property type="match status" value="1"/>
</dbReference>
<evidence type="ECO:0000259" key="3">
    <source>
        <dbReference type="Pfam" id="PF16344"/>
    </source>
</evidence>
<dbReference type="Pfam" id="PF16344">
    <property type="entry name" value="FecR_C"/>
    <property type="match status" value="1"/>
</dbReference>
<comment type="caution">
    <text evidence="4">The sequence shown here is derived from an EMBL/GenBank/DDBJ whole genome shotgun (WGS) entry which is preliminary data.</text>
</comment>
<gene>
    <name evidence="4" type="ORF">ACFS25_10360</name>
</gene>
<feature type="domain" description="Protein FecR C-terminal" evidence="3">
    <location>
        <begin position="263"/>
        <end position="330"/>
    </location>
</feature>
<evidence type="ECO:0000313" key="5">
    <source>
        <dbReference type="Proteomes" id="UP001597512"/>
    </source>
</evidence>
<dbReference type="PANTHER" id="PTHR30273">
    <property type="entry name" value="PERIPLASMIC SIGNAL SENSOR AND SIGMA FACTOR ACTIVATOR FECR-RELATED"/>
    <property type="match status" value="1"/>
</dbReference>
<protein>
    <submittedName>
        <fullName evidence="4">FecR family protein</fullName>
    </submittedName>
</protein>
<dbReference type="PIRSF" id="PIRSF018266">
    <property type="entry name" value="FecR"/>
    <property type="match status" value="1"/>
</dbReference>